<evidence type="ECO:0000256" key="2">
    <source>
        <dbReference type="ARBA" id="ARBA00023002"/>
    </source>
</evidence>
<name>A0A9W9VC13_9EURO</name>
<proteinExistence type="inferred from homology"/>
<dbReference type="GeneID" id="81464078"/>
<comment type="caution">
    <text evidence="3">The sequence shown here is derived from an EMBL/GenBank/DDBJ whole genome shotgun (WGS) entry which is preliminary data.</text>
</comment>
<accession>A0A9W9VC13</accession>
<dbReference type="RefSeq" id="XP_056581145.1">
    <property type="nucleotide sequence ID" value="XM_056724895.1"/>
</dbReference>
<sequence length="354" mass="38209">MGPRTGPKAQPIYGLGWVGLWALWAGAEGSFLVCPLRAPSTTSLQGKAGIVTGSNTGLAYQASAQLLKLGLPHLILAVRSLSKGEIARNSLLVSLPKSIKPPVVEVWELDLENYSSITSFVRRLQQSGICIDFALLNAGVASFNYTQALSTSHDTALLTLLLLPVLNKQDVVNPTCPRSVISIVGSEAAAWAKFKESQVSTAKSHPLIKVLDDKTHFDMGDRYYTSNLLYQLFFLELFRSHRYVSQGAILSPVNPGFCYGSELHSRAEGALGKVFSGMKRVVGRSVSMGAQTLVHAAVLAGESEDGRYLSDCKVAPFSGYGESCAGRKMQAQVWEETVGDLNRVMNIDSLLAEI</sequence>
<dbReference type="SUPFAM" id="SSF51735">
    <property type="entry name" value="NAD(P)-binding Rossmann-fold domains"/>
    <property type="match status" value="1"/>
</dbReference>
<dbReference type="Proteomes" id="UP001147752">
    <property type="component" value="Unassembled WGS sequence"/>
</dbReference>
<reference evidence="3" key="2">
    <citation type="journal article" date="2023" name="IMA Fungus">
        <title>Comparative genomic study of the Penicillium genus elucidates a diverse pangenome and 15 lateral gene transfer events.</title>
        <authorList>
            <person name="Petersen C."/>
            <person name="Sorensen T."/>
            <person name="Nielsen M.R."/>
            <person name="Sondergaard T.E."/>
            <person name="Sorensen J.L."/>
            <person name="Fitzpatrick D.A."/>
            <person name="Frisvad J.C."/>
            <person name="Nielsen K.L."/>
        </authorList>
    </citation>
    <scope>NUCLEOTIDE SEQUENCE</scope>
    <source>
        <strain evidence="3">IBT 3081</strain>
    </source>
</reference>
<evidence type="ECO:0000313" key="4">
    <source>
        <dbReference type="Proteomes" id="UP001147752"/>
    </source>
</evidence>
<gene>
    <name evidence="3" type="ORF">N7517_007165</name>
</gene>
<organism evidence="3 4">
    <name type="scientific">Penicillium concentricum</name>
    <dbReference type="NCBI Taxonomy" id="293559"/>
    <lineage>
        <taxon>Eukaryota</taxon>
        <taxon>Fungi</taxon>
        <taxon>Dikarya</taxon>
        <taxon>Ascomycota</taxon>
        <taxon>Pezizomycotina</taxon>
        <taxon>Eurotiomycetes</taxon>
        <taxon>Eurotiomycetidae</taxon>
        <taxon>Eurotiales</taxon>
        <taxon>Aspergillaceae</taxon>
        <taxon>Penicillium</taxon>
    </lineage>
</organism>
<protein>
    <submittedName>
        <fullName evidence="3">Short-chain dehydrogenase/reductase SDR</fullName>
    </submittedName>
</protein>
<dbReference type="Gene3D" id="3.40.50.720">
    <property type="entry name" value="NAD(P)-binding Rossmann-like Domain"/>
    <property type="match status" value="1"/>
</dbReference>
<dbReference type="AlphaFoldDB" id="A0A9W9VC13"/>
<dbReference type="PANTHER" id="PTHR43157:SF31">
    <property type="entry name" value="PHOSPHATIDYLINOSITOL-GLYCAN BIOSYNTHESIS CLASS F PROTEIN"/>
    <property type="match status" value="1"/>
</dbReference>
<dbReference type="OrthoDB" id="191139at2759"/>
<keyword evidence="4" id="KW-1185">Reference proteome</keyword>
<keyword evidence="2" id="KW-0560">Oxidoreductase</keyword>
<reference evidence="3" key="1">
    <citation type="submission" date="2022-12" db="EMBL/GenBank/DDBJ databases">
        <authorList>
            <person name="Petersen C."/>
        </authorList>
    </citation>
    <scope>NUCLEOTIDE SEQUENCE</scope>
    <source>
        <strain evidence="3">IBT 3081</strain>
    </source>
</reference>
<dbReference type="GO" id="GO:0016491">
    <property type="term" value="F:oxidoreductase activity"/>
    <property type="evidence" value="ECO:0007669"/>
    <property type="project" value="UniProtKB-KW"/>
</dbReference>
<evidence type="ECO:0000256" key="1">
    <source>
        <dbReference type="ARBA" id="ARBA00006484"/>
    </source>
</evidence>
<dbReference type="PANTHER" id="PTHR43157">
    <property type="entry name" value="PHOSPHATIDYLINOSITOL-GLYCAN BIOSYNTHESIS CLASS F PROTEIN-RELATED"/>
    <property type="match status" value="1"/>
</dbReference>
<comment type="similarity">
    <text evidence="1">Belongs to the short-chain dehydrogenases/reductases (SDR) family.</text>
</comment>
<dbReference type="InterPro" id="IPR036291">
    <property type="entry name" value="NAD(P)-bd_dom_sf"/>
</dbReference>
<dbReference type="EMBL" id="JAPZBT010000002">
    <property type="protein sequence ID" value="KAJ5375159.1"/>
    <property type="molecule type" value="Genomic_DNA"/>
</dbReference>
<evidence type="ECO:0000313" key="3">
    <source>
        <dbReference type="EMBL" id="KAJ5375159.1"/>
    </source>
</evidence>